<dbReference type="AlphaFoldDB" id="A0A3P8GII1"/>
<evidence type="ECO:0000313" key="2">
    <source>
        <dbReference type="EMBL" id="VDP88742.1"/>
    </source>
</evidence>
<gene>
    <name evidence="2" type="ORF">ECPE_LOCUS11623</name>
</gene>
<sequence length="200" mass="21675">MKTDHLVSGTMPLHSPSTFSDPNYAPATHGPELIRPPSLVTPLMSYTVSQDMNLNLSDLHPKRTAGSVAPCPPALHLIQPQHDCLPPPGQSRTLLPTDAALHSSWINSKPLPPCPAHLSMVAHTNGLLGQFSSMTLSNAVMGSYMDNQNLQPLGTLFQSTNNAPLPILMPGIQSSMLQRAIRHVVQHGITNERDFLVYLV</sequence>
<feature type="region of interest" description="Disordered" evidence="1">
    <location>
        <begin position="1"/>
        <end position="30"/>
    </location>
</feature>
<proteinExistence type="predicted"/>
<organism evidence="2 3">
    <name type="scientific">Echinostoma caproni</name>
    <dbReference type="NCBI Taxonomy" id="27848"/>
    <lineage>
        <taxon>Eukaryota</taxon>
        <taxon>Metazoa</taxon>
        <taxon>Spiralia</taxon>
        <taxon>Lophotrochozoa</taxon>
        <taxon>Platyhelminthes</taxon>
        <taxon>Trematoda</taxon>
        <taxon>Digenea</taxon>
        <taxon>Plagiorchiida</taxon>
        <taxon>Echinostomata</taxon>
        <taxon>Echinostomatoidea</taxon>
        <taxon>Echinostomatidae</taxon>
        <taxon>Echinostoma</taxon>
    </lineage>
</organism>
<accession>A0A3P8GII1</accession>
<dbReference type="OrthoDB" id="6272337at2759"/>
<evidence type="ECO:0000313" key="3">
    <source>
        <dbReference type="Proteomes" id="UP000272942"/>
    </source>
</evidence>
<evidence type="ECO:0000256" key="1">
    <source>
        <dbReference type="SAM" id="MobiDB-lite"/>
    </source>
</evidence>
<dbReference type="Proteomes" id="UP000272942">
    <property type="component" value="Unassembled WGS sequence"/>
</dbReference>
<reference evidence="2 3" key="1">
    <citation type="submission" date="2018-11" db="EMBL/GenBank/DDBJ databases">
        <authorList>
            <consortium name="Pathogen Informatics"/>
        </authorList>
    </citation>
    <scope>NUCLEOTIDE SEQUENCE [LARGE SCALE GENOMIC DNA]</scope>
    <source>
        <strain evidence="2 3">Egypt</strain>
    </source>
</reference>
<name>A0A3P8GII1_9TREM</name>
<protein>
    <submittedName>
        <fullName evidence="2">Uncharacterized protein</fullName>
    </submittedName>
</protein>
<dbReference type="EMBL" id="UZAN01051183">
    <property type="protein sequence ID" value="VDP88742.1"/>
    <property type="molecule type" value="Genomic_DNA"/>
</dbReference>
<keyword evidence="3" id="KW-1185">Reference proteome</keyword>